<dbReference type="PROSITE" id="PS50111">
    <property type="entry name" value="CHEMOTAXIS_TRANSDUC_2"/>
    <property type="match status" value="1"/>
</dbReference>
<dbReference type="GO" id="GO:0006935">
    <property type="term" value="P:chemotaxis"/>
    <property type="evidence" value="ECO:0007669"/>
    <property type="project" value="UniProtKB-ARBA"/>
</dbReference>
<reference evidence="10 13" key="1">
    <citation type="submission" date="2022-07" db="EMBL/GenBank/DDBJ databases">
        <authorList>
            <person name="Criscuolo A."/>
        </authorList>
    </citation>
    <scope>NUCLEOTIDE SEQUENCE</scope>
    <source>
        <strain evidence="13">CIP 111951</strain>
        <strain evidence="10">CIP111854</strain>
        <strain evidence="11">CIP111951</strain>
    </source>
</reference>
<keyword evidence="6" id="KW-1133">Transmembrane helix</keyword>
<dbReference type="CDD" id="cd06225">
    <property type="entry name" value="HAMP"/>
    <property type="match status" value="1"/>
</dbReference>
<evidence type="ECO:0000256" key="5">
    <source>
        <dbReference type="PROSITE-ProRule" id="PRU00284"/>
    </source>
</evidence>
<gene>
    <name evidence="10" type="ORF">PSECIP111854_03013</name>
    <name evidence="11" type="ORF">PSECIP111951_03658</name>
</gene>
<keyword evidence="6" id="KW-0812">Transmembrane</keyword>
<dbReference type="AlphaFoldDB" id="A0A9W4R183"/>
<dbReference type="Proteomes" id="UP001152467">
    <property type="component" value="Unassembled WGS sequence"/>
</dbReference>
<organism evidence="10 12">
    <name type="scientific">Pseudoalteromonas holothuriae</name>
    <dbReference type="NCBI Taxonomy" id="2963714"/>
    <lineage>
        <taxon>Bacteria</taxon>
        <taxon>Pseudomonadati</taxon>
        <taxon>Pseudomonadota</taxon>
        <taxon>Gammaproteobacteria</taxon>
        <taxon>Alteromonadales</taxon>
        <taxon>Pseudoalteromonadaceae</taxon>
        <taxon>Pseudoalteromonas</taxon>
    </lineage>
</organism>
<keyword evidence="3 5" id="KW-0807">Transducer</keyword>
<sequence>MLSKITISKKVYLLGFSNLILMIILGWVSISSMNKIGKELIDIAEEDIPLTQALTKITEHQLQQAILFERFLLHTLMAEHGKFPAAQISTERDRVIKLLNKTKQEIIDIQSFIEKSIPSLHSQLAKQEYQKLLTDLILVDKDYVLLAQKLNEVMQMGLDGDVDKMLSQAKSVEVLEDNIDQRLVTLLDKIHAFTLTAAITAEQHEQQAIRVIIVVFVISIIWGTIMPSLIARAITRPINNLNERLKELASGDGDLRIRLNDKANDETGVLAKSFNNFLLVLSSMIGKVNNQANNLGSSSEVVVLSMQQTLENVLHQREEISSVASAIHEMSSTTQEVARNTAEAAVVTEAVKEKVILGRSGAAQTQTVIKQVAEEVANASKVIESLVAETNSIGTVLESIQGIAEQTNLLALNAAIEAARAGESGRGFAVVADEVRQLAQRTQVSTVDIQKLVVRLQHEANNAVASMQKGSESTQICLDKSNENVRLFEQAAQSVGEISDLNTQIATAAEEQSVVANEISQSLDSINNIANTTSEMTEQSATENKNIAKRIIDLHKALNIFQIACEK</sequence>
<feature type="domain" description="T-SNARE coiled-coil homology" evidence="8">
    <location>
        <begin position="478"/>
        <end position="540"/>
    </location>
</feature>
<proteinExistence type="inferred from homology"/>
<keyword evidence="6" id="KW-0472">Membrane</keyword>
<evidence type="ECO:0000313" key="12">
    <source>
        <dbReference type="Proteomes" id="UP001152467"/>
    </source>
</evidence>
<dbReference type="CDD" id="cd11386">
    <property type="entry name" value="MCP_signal"/>
    <property type="match status" value="1"/>
</dbReference>
<name>A0A9W4R183_9GAMM</name>
<evidence type="ECO:0008006" key="14">
    <source>
        <dbReference type="Google" id="ProtNLM"/>
    </source>
</evidence>
<evidence type="ECO:0000313" key="13">
    <source>
        <dbReference type="Proteomes" id="UP001152485"/>
    </source>
</evidence>
<evidence type="ECO:0000259" key="9">
    <source>
        <dbReference type="PROSITE" id="PS50885"/>
    </source>
</evidence>
<evidence type="ECO:0000313" key="11">
    <source>
        <dbReference type="EMBL" id="CAH9066855.1"/>
    </source>
</evidence>
<feature type="domain" description="HAMP" evidence="9">
    <location>
        <begin position="232"/>
        <end position="286"/>
    </location>
</feature>
<evidence type="ECO:0000256" key="3">
    <source>
        <dbReference type="ARBA" id="ARBA00023224"/>
    </source>
</evidence>
<evidence type="ECO:0000256" key="4">
    <source>
        <dbReference type="ARBA" id="ARBA00029447"/>
    </source>
</evidence>
<dbReference type="PROSITE" id="PS50192">
    <property type="entry name" value="T_SNARE"/>
    <property type="match status" value="1"/>
</dbReference>
<feature type="transmembrane region" description="Helical" evidence="6">
    <location>
        <begin position="12"/>
        <end position="30"/>
    </location>
</feature>
<dbReference type="GO" id="GO:0005886">
    <property type="term" value="C:plasma membrane"/>
    <property type="evidence" value="ECO:0007669"/>
    <property type="project" value="UniProtKB-SubCell"/>
</dbReference>
<dbReference type="EMBL" id="CAMAPD010000023">
    <property type="protein sequence ID" value="CAH9066855.1"/>
    <property type="molecule type" value="Genomic_DNA"/>
</dbReference>
<comment type="caution">
    <text evidence="10">The sequence shown here is derived from an EMBL/GenBank/DDBJ whole genome shotgun (WGS) entry which is preliminary data.</text>
</comment>
<keyword evidence="2" id="KW-1003">Cell membrane</keyword>
<dbReference type="Gene3D" id="1.10.287.950">
    <property type="entry name" value="Methyl-accepting chemotaxis protein"/>
    <property type="match status" value="1"/>
</dbReference>
<feature type="domain" description="Methyl-accepting transducer" evidence="7">
    <location>
        <begin position="291"/>
        <end position="527"/>
    </location>
</feature>
<keyword evidence="12" id="KW-1185">Reference proteome</keyword>
<protein>
    <recommendedName>
        <fullName evidence="14">Methyl-accepting chemotaxis protein</fullName>
    </recommendedName>
</protein>
<dbReference type="Proteomes" id="UP001152485">
    <property type="component" value="Unassembled WGS sequence"/>
</dbReference>
<comment type="similarity">
    <text evidence="4">Belongs to the methyl-accepting chemotaxis (MCP) protein family.</text>
</comment>
<dbReference type="InterPro" id="IPR003660">
    <property type="entry name" value="HAMP_dom"/>
</dbReference>
<evidence type="ECO:0000256" key="6">
    <source>
        <dbReference type="SAM" id="Phobius"/>
    </source>
</evidence>
<accession>A0A9W4R183</accession>
<dbReference type="Pfam" id="PF00672">
    <property type="entry name" value="HAMP"/>
    <property type="match status" value="1"/>
</dbReference>
<dbReference type="InterPro" id="IPR000727">
    <property type="entry name" value="T_SNARE_dom"/>
</dbReference>
<evidence type="ECO:0000259" key="8">
    <source>
        <dbReference type="PROSITE" id="PS50192"/>
    </source>
</evidence>
<dbReference type="EMBL" id="CAMAPC010000013">
    <property type="protein sequence ID" value="CAH9062443.1"/>
    <property type="molecule type" value="Genomic_DNA"/>
</dbReference>
<evidence type="ECO:0000256" key="1">
    <source>
        <dbReference type="ARBA" id="ARBA00004429"/>
    </source>
</evidence>
<dbReference type="GO" id="GO:0007165">
    <property type="term" value="P:signal transduction"/>
    <property type="evidence" value="ECO:0007669"/>
    <property type="project" value="UniProtKB-KW"/>
</dbReference>
<dbReference type="FunFam" id="1.10.287.950:FF:000001">
    <property type="entry name" value="Methyl-accepting chemotaxis sensory transducer"/>
    <property type="match status" value="1"/>
</dbReference>
<keyword evidence="2" id="KW-0997">Cell inner membrane</keyword>
<evidence type="ECO:0000259" key="7">
    <source>
        <dbReference type="PROSITE" id="PS50111"/>
    </source>
</evidence>
<dbReference type="SMART" id="SM00304">
    <property type="entry name" value="HAMP"/>
    <property type="match status" value="1"/>
</dbReference>
<evidence type="ECO:0000313" key="10">
    <source>
        <dbReference type="EMBL" id="CAH9062443.1"/>
    </source>
</evidence>
<dbReference type="InterPro" id="IPR004089">
    <property type="entry name" value="MCPsignal_dom"/>
</dbReference>
<comment type="subcellular location">
    <subcellularLocation>
        <location evidence="1">Cell inner membrane</location>
        <topology evidence="1">Multi-pass membrane protein</topology>
    </subcellularLocation>
</comment>
<feature type="transmembrane region" description="Helical" evidence="6">
    <location>
        <begin position="211"/>
        <end position="230"/>
    </location>
</feature>
<dbReference type="SUPFAM" id="SSF58104">
    <property type="entry name" value="Methyl-accepting chemotaxis protein (MCP) signaling domain"/>
    <property type="match status" value="1"/>
</dbReference>
<dbReference type="SMART" id="SM00283">
    <property type="entry name" value="MA"/>
    <property type="match status" value="1"/>
</dbReference>
<dbReference type="Pfam" id="PF00015">
    <property type="entry name" value="MCPsignal"/>
    <property type="match status" value="1"/>
</dbReference>
<dbReference type="PROSITE" id="PS50885">
    <property type="entry name" value="HAMP"/>
    <property type="match status" value="1"/>
</dbReference>
<evidence type="ECO:0000256" key="2">
    <source>
        <dbReference type="ARBA" id="ARBA00022519"/>
    </source>
</evidence>
<dbReference type="PANTHER" id="PTHR32089">
    <property type="entry name" value="METHYL-ACCEPTING CHEMOTAXIS PROTEIN MCPB"/>
    <property type="match status" value="1"/>
</dbReference>
<dbReference type="PANTHER" id="PTHR32089:SF112">
    <property type="entry name" value="LYSOZYME-LIKE PROTEIN-RELATED"/>
    <property type="match status" value="1"/>
</dbReference>